<protein>
    <submittedName>
        <fullName evidence="1">Uncharacterized protein</fullName>
    </submittedName>
</protein>
<name>A0A6H1ZKC2_9ZZZZ</name>
<organism evidence="1">
    <name type="scientific">viral metagenome</name>
    <dbReference type="NCBI Taxonomy" id="1070528"/>
    <lineage>
        <taxon>unclassified sequences</taxon>
        <taxon>metagenomes</taxon>
        <taxon>organismal metagenomes</taxon>
    </lineage>
</organism>
<evidence type="ECO:0000313" key="1">
    <source>
        <dbReference type="EMBL" id="QJA47881.1"/>
    </source>
</evidence>
<proteinExistence type="predicted"/>
<sequence>MKKAAKHENVQVLDLILNGGLNYSQSRGNIADNELTLARNFIYDPFTDYLVTRPGTDCVTAAPLGGPITKGFYYEVDSTHAYHVCAYGTKLYYLSGAGLDEWTEIGTNLLTGTYPPSFLVFNKLLLIADGDTHIKSWAGVVLGTVDTGIADSPPANALSMIRNRVVANSITDLDLITLSAPNDASATGWNTATTAVALRAGYGDLLTVNAFSVFGDDLIVSKKGDREKRLYRVNVADATTTNWYVQDLSQNNAAQNARAMVAGWNNVFFVDTNGFKSIKGTETYGDLSVDAMGRKINTVFSANYACDGMAYLPAYNAIWFNIGERVYCYTERNDPQSDENIPAFTDLYFKWGRCTSMYQAGDVVYLTGYNGYLYKLDESLSTDEVTPGVTSIYPATVRSKTFSFFVDGILRKLQFYLKPKAAGAGNIFVCTEENTKTLLKTVTITAEGEYLYDATGYFSAELMPNQVDRDFSGASAWADVDLVSGGGAYDETGDLTITAGAAGAGDYCTLPVASAPTTIGKTYRMRYDLANLVGTWTLKSFDGTQTIGTISANATQAYLEWTATTTGGYRLVAVSNLASGDFDNFQLYDVTSDITDTLYDTGTSPWVETSRNRLRNDEMAFELELTSGRCGFEWCKAEIALVEGGD</sequence>
<dbReference type="EMBL" id="MT144061">
    <property type="protein sequence ID" value="QJA47881.1"/>
    <property type="molecule type" value="Genomic_DNA"/>
</dbReference>
<accession>A0A6H1ZKC2</accession>
<gene>
    <name evidence="1" type="ORF">TM448A00751_0019</name>
</gene>
<dbReference type="AlphaFoldDB" id="A0A6H1ZKC2"/>
<reference evidence="1" key="1">
    <citation type="submission" date="2020-03" db="EMBL/GenBank/DDBJ databases">
        <title>The deep terrestrial virosphere.</title>
        <authorList>
            <person name="Holmfeldt K."/>
            <person name="Nilsson E."/>
            <person name="Simone D."/>
            <person name="Lopez-Fernandez M."/>
            <person name="Wu X."/>
            <person name="de Brujin I."/>
            <person name="Lundin D."/>
            <person name="Andersson A."/>
            <person name="Bertilsson S."/>
            <person name="Dopson M."/>
        </authorList>
    </citation>
    <scope>NUCLEOTIDE SEQUENCE</scope>
    <source>
        <strain evidence="1">TM448A00751</strain>
    </source>
</reference>